<accession>A0ACC1DCE3</accession>
<evidence type="ECO:0000313" key="1">
    <source>
        <dbReference type="EMBL" id="KAJ0181273.1"/>
    </source>
</evidence>
<protein>
    <submittedName>
        <fullName evidence="1">Uncharacterized protein</fullName>
    </submittedName>
</protein>
<comment type="caution">
    <text evidence="1">The sequence shown here is derived from an EMBL/GenBank/DDBJ whole genome shotgun (WGS) entry which is preliminary data.</text>
</comment>
<dbReference type="Proteomes" id="UP000824533">
    <property type="component" value="Linkage Group LG05"/>
</dbReference>
<name>A0ACC1DCE3_9NEOP</name>
<reference evidence="1 2" key="1">
    <citation type="journal article" date="2021" name="Front. Genet.">
        <title>Chromosome-Level Genome Assembly Reveals Significant Gene Expansion in the Toll and IMD Signaling Pathways of Dendrolimus kikuchii.</title>
        <authorList>
            <person name="Zhou J."/>
            <person name="Wu P."/>
            <person name="Xiong Z."/>
            <person name="Liu N."/>
            <person name="Zhao N."/>
            <person name="Ji M."/>
            <person name="Qiu Y."/>
            <person name="Yang B."/>
        </authorList>
    </citation>
    <scope>NUCLEOTIDE SEQUENCE [LARGE SCALE GENOMIC DNA]</scope>
    <source>
        <strain evidence="1">Ann1</strain>
    </source>
</reference>
<organism evidence="1 2">
    <name type="scientific">Dendrolimus kikuchii</name>
    <dbReference type="NCBI Taxonomy" id="765133"/>
    <lineage>
        <taxon>Eukaryota</taxon>
        <taxon>Metazoa</taxon>
        <taxon>Ecdysozoa</taxon>
        <taxon>Arthropoda</taxon>
        <taxon>Hexapoda</taxon>
        <taxon>Insecta</taxon>
        <taxon>Pterygota</taxon>
        <taxon>Neoptera</taxon>
        <taxon>Endopterygota</taxon>
        <taxon>Lepidoptera</taxon>
        <taxon>Glossata</taxon>
        <taxon>Ditrysia</taxon>
        <taxon>Bombycoidea</taxon>
        <taxon>Lasiocampidae</taxon>
        <taxon>Dendrolimus</taxon>
    </lineage>
</organism>
<dbReference type="EMBL" id="CM034391">
    <property type="protein sequence ID" value="KAJ0181273.1"/>
    <property type="molecule type" value="Genomic_DNA"/>
</dbReference>
<proteinExistence type="predicted"/>
<evidence type="ECO:0000313" key="2">
    <source>
        <dbReference type="Proteomes" id="UP000824533"/>
    </source>
</evidence>
<gene>
    <name evidence="1" type="ORF">K1T71_003358</name>
</gene>
<keyword evidence="2" id="KW-1185">Reference proteome</keyword>
<sequence length="442" mass="51129">MHDLKSLYLKTFLKSLFLHNLLTSGAISSNDFLTVEQGESQVEVRAVFINCEPDLMLDASSDLETKRFQREELFKHSALRNCNRKLALTIKLASDIDNFSDDYIPIEHVFEGSNKKRVRLLNPYVLRLRRDQPLQAYKLRKIDSTVDLTNVVKTTESNEETANFNTENLLQNADNHKKLIHNNDLYEKQSKSNELLKVQKWQNNFNRYDNKKCIHNNDSKNKENDDGKDESRKDTKSKTLATDVDTTEKNFNLYEIGNPYLWHQVHVQLFEKIGTADGKTVWNDVTKDPFASVSSISPEWTGRDVFIRYRPTEWISTHEFSLPMRSLYLLNPIYCDNADVYDNEYIVVPVEDVVGLDDDKPLEKRGDNNLISSTTTLLGGYEQGHRKVKIRLSRPLLNGVGDKLRIESDGSDRYLTIPYRRPLHVQIDLEARAEQNQLVLDG</sequence>